<keyword evidence="5" id="KW-1185">Reference proteome</keyword>
<dbReference type="PROSITE" id="PS50263">
    <property type="entry name" value="CN_HYDROLASE"/>
    <property type="match status" value="1"/>
</dbReference>
<dbReference type="Gene3D" id="3.60.110.10">
    <property type="entry name" value="Carbon-nitrogen hydrolase"/>
    <property type="match status" value="1"/>
</dbReference>
<dbReference type="RefSeq" id="WP_122925345.1">
    <property type="nucleotide sequence ID" value="NZ_RHHU01000012.1"/>
</dbReference>
<comment type="similarity">
    <text evidence="1">Belongs to the carbon-nitrogen hydrolase superfamily. NIT1/NIT2 family.</text>
</comment>
<protein>
    <submittedName>
        <fullName evidence="4">Carbon-nitrogen hydrolase family protein</fullName>
    </submittedName>
</protein>
<organism evidence="4 5">
    <name type="scientific">Brevibacillus nitrificans</name>
    <dbReference type="NCBI Taxonomy" id="651560"/>
    <lineage>
        <taxon>Bacteria</taxon>
        <taxon>Bacillati</taxon>
        <taxon>Bacillota</taxon>
        <taxon>Bacilli</taxon>
        <taxon>Bacillales</taxon>
        <taxon>Paenibacillaceae</taxon>
        <taxon>Brevibacillus</taxon>
    </lineage>
</organism>
<dbReference type="PANTHER" id="PTHR23088">
    <property type="entry name" value="NITRILASE-RELATED"/>
    <property type="match status" value="1"/>
</dbReference>
<feature type="domain" description="CN hydrolase" evidence="3">
    <location>
        <begin position="6"/>
        <end position="252"/>
    </location>
</feature>
<comment type="caution">
    <text evidence="4">The sequence shown here is derived from an EMBL/GenBank/DDBJ whole genome shotgun (WGS) entry which is preliminary data.</text>
</comment>
<dbReference type="Pfam" id="PF00795">
    <property type="entry name" value="CN_hydrolase"/>
    <property type="match status" value="1"/>
</dbReference>
<gene>
    <name evidence="4" type="ORF">EDM59_20635</name>
</gene>
<dbReference type="InterPro" id="IPR045254">
    <property type="entry name" value="Nit1/2_C-N_Hydrolase"/>
</dbReference>
<dbReference type="CDD" id="cd07572">
    <property type="entry name" value="nit"/>
    <property type="match status" value="1"/>
</dbReference>
<evidence type="ECO:0000256" key="1">
    <source>
        <dbReference type="ARBA" id="ARBA00010613"/>
    </source>
</evidence>
<dbReference type="AlphaFoldDB" id="A0A3M8D3A3"/>
<dbReference type="EMBL" id="RHHU01000012">
    <property type="protein sequence ID" value="RNB82560.1"/>
    <property type="molecule type" value="Genomic_DNA"/>
</dbReference>
<sequence length="283" mass="31768">MKPNTLKVSMVQMQVTDQVEVNVAKAIELIREAAKSDPDVIVLPENFHLMGTKEQFFEKAETIDGPTITRLRELAREIGTYIVAGTMKLRDPGAEKLRNTCCVLDPDGEIQDVYDKIHTFNAQVGDRQFSGSQVEAAGNDIVVTKIKGVPVGLSVCFDIRFPEMFRILALKGAKVILVPAIFMLHTGKDHWEVLLRARAIENQLYMVAPATHGKFPPNGDWSYGRSMAVDPWGIVIAQSSDRDGVITVELDLDLVEEVRRKVPSLSQRRPEVYDWQQAHKQEE</sequence>
<dbReference type="InterPro" id="IPR036526">
    <property type="entry name" value="C-N_Hydrolase_sf"/>
</dbReference>
<reference evidence="4 5" key="1">
    <citation type="submission" date="2018-10" db="EMBL/GenBank/DDBJ databases">
        <title>Phylogenomics of Brevibacillus.</title>
        <authorList>
            <person name="Dunlap C."/>
        </authorList>
    </citation>
    <scope>NUCLEOTIDE SEQUENCE [LARGE SCALE GENOMIC DNA]</scope>
    <source>
        <strain evidence="4 5">JCM 15774</strain>
    </source>
</reference>
<dbReference type="GO" id="GO:0016811">
    <property type="term" value="F:hydrolase activity, acting on carbon-nitrogen (but not peptide) bonds, in linear amides"/>
    <property type="evidence" value="ECO:0007669"/>
    <property type="project" value="InterPro"/>
</dbReference>
<keyword evidence="2 4" id="KW-0378">Hydrolase</keyword>
<dbReference type="PANTHER" id="PTHR23088:SF27">
    <property type="entry name" value="DEAMINATED GLUTATHIONE AMIDASE"/>
    <property type="match status" value="1"/>
</dbReference>
<evidence type="ECO:0000259" key="3">
    <source>
        <dbReference type="PROSITE" id="PS50263"/>
    </source>
</evidence>
<evidence type="ECO:0000313" key="4">
    <source>
        <dbReference type="EMBL" id="RNB82560.1"/>
    </source>
</evidence>
<dbReference type="InterPro" id="IPR003010">
    <property type="entry name" value="C-N_Hydrolase"/>
</dbReference>
<dbReference type="SUPFAM" id="SSF56317">
    <property type="entry name" value="Carbon-nitrogen hydrolase"/>
    <property type="match status" value="1"/>
</dbReference>
<accession>A0A3M8D3A3</accession>
<name>A0A3M8D3A3_9BACL</name>
<evidence type="ECO:0000313" key="5">
    <source>
        <dbReference type="Proteomes" id="UP000269573"/>
    </source>
</evidence>
<evidence type="ECO:0000256" key="2">
    <source>
        <dbReference type="ARBA" id="ARBA00022801"/>
    </source>
</evidence>
<proteinExistence type="inferred from homology"/>
<dbReference type="Proteomes" id="UP000269573">
    <property type="component" value="Unassembled WGS sequence"/>
</dbReference>